<dbReference type="RefSeq" id="WP_046978936.1">
    <property type="nucleotide sequence ID" value="NZ_CP017480.1"/>
</dbReference>
<dbReference type="InterPro" id="IPR023214">
    <property type="entry name" value="HAD_sf"/>
</dbReference>
<dbReference type="OrthoDB" id="9776368at2"/>
<dbReference type="InterPro" id="IPR041492">
    <property type="entry name" value="HAD_2"/>
</dbReference>
<sequence>MSSLPFTLDGVFFDLDGTLLDSALDLHGALLELCTEQGIAPPPYERVRPVVSRGSRAIIAAAFPDIDPERLLALVPRYLEIYEASMARHTVPFAGVEAMLAGLDSAGVRWGIVTNKPGFLTDALLPQAVPHWKPAAVVSGDTLSVKKPDPAPVLHACALAGSDPQRSVFVGDDRRDIEAGNAAGLFTVAVRWGYLDGGDPDAWNADLVLDTVDELAALLGVREIPA</sequence>
<dbReference type="Gene3D" id="1.10.150.240">
    <property type="entry name" value="Putative phosphatase, domain 2"/>
    <property type="match status" value="1"/>
</dbReference>
<dbReference type="GO" id="GO:0008967">
    <property type="term" value="F:phosphoglycolate phosphatase activity"/>
    <property type="evidence" value="ECO:0007669"/>
    <property type="project" value="TreeGrafter"/>
</dbReference>
<evidence type="ECO:0000313" key="6">
    <source>
        <dbReference type="Proteomes" id="UP000182987"/>
    </source>
</evidence>
<protein>
    <submittedName>
        <fullName evidence="5">Phosphoglycolate phosphatase</fullName>
    </submittedName>
</protein>
<dbReference type="SFLD" id="SFLDG01129">
    <property type="entry name" value="C1.5:_HAD__Beta-PGM__Phosphata"/>
    <property type="match status" value="1"/>
</dbReference>
<dbReference type="EMBL" id="CP017480">
    <property type="protein sequence ID" value="APG02574.1"/>
    <property type="molecule type" value="Genomic_DNA"/>
</dbReference>
<dbReference type="AlphaFoldDB" id="A0A1L3ENG8"/>
<evidence type="ECO:0000256" key="2">
    <source>
        <dbReference type="ARBA" id="ARBA00022801"/>
    </source>
</evidence>
<dbReference type="NCBIfam" id="TIGR01549">
    <property type="entry name" value="HAD-SF-IA-v1"/>
    <property type="match status" value="1"/>
</dbReference>
<keyword evidence="2" id="KW-0378">Hydrolase</keyword>
<dbReference type="PANTHER" id="PTHR43434">
    <property type="entry name" value="PHOSPHOGLYCOLATE PHOSPHATASE"/>
    <property type="match status" value="1"/>
</dbReference>
<keyword evidence="4" id="KW-0119">Carbohydrate metabolism</keyword>
<evidence type="ECO:0000256" key="4">
    <source>
        <dbReference type="ARBA" id="ARBA00023277"/>
    </source>
</evidence>
<dbReference type="InterPro" id="IPR050155">
    <property type="entry name" value="HAD-like_hydrolase_sf"/>
</dbReference>
<dbReference type="GO" id="GO:0006281">
    <property type="term" value="P:DNA repair"/>
    <property type="evidence" value="ECO:0007669"/>
    <property type="project" value="TreeGrafter"/>
</dbReference>
<evidence type="ECO:0000256" key="1">
    <source>
        <dbReference type="ARBA" id="ARBA00022723"/>
    </source>
</evidence>
<proteinExistence type="predicted"/>
<dbReference type="InterPro" id="IPR023198">
    <property type="entry name" value="PGP-like_dom2"/>
</dbReference>
<evidence type="ECO:0000256" key="3">
    <source>
        <dbReference type="ARBA" id="ARBA00022842"/>
    </source>
</evidence>
<evidence type="ECO:0000313" key="5">
    <source>
        <dbReference type="EMBL" id="APG02574.1"/>
    </source>
</evidence>
<reference evidence="6" key="1">
    <citation type="submission" date="2016-09" db="EMBL/GenBank/DDBJ databases">
        <authorList>
            <person name="Lysoe E."/>
        </authorList>
    </citation>
    <scope>NUCLEOTIDE SEQUENCE [LARGE SCALE GENOMIC DNA]</scope>
    <source>
        <strain evidence="6">LJ96T</strain>
    </source>
</reference>
<dbReference type="STRING" id="1440763.BJI69_00745"/>
<dbReference type="InterPro" id="IPR006439">
    <property type="entry name" value="HAD-SF_hydro_IA"/>
</dbReference>
<dbReference type="SUPFAM" id="SSF56784">
    <property type="entry name" value="HAD-like"/>
    <property type="match status" value="1"/>
</dbReference>
<dbReference type="InterPro" id="IPR036412">
    <property type="entry name" value="HAD-like_sf"/>
</dbReference>
<keyword evidence="3" id="KW-0460">Magnesium</keyword>
<dbReference type="SFLD" id="SFLDS00003">
    <property type="entry name" value="Haloacid_Dehalogenase"/>
    <property type="match status" value="1"/>
</dbReference>
<gene>
    <name evidence="5" type="ORF">BJI69_00745</name>
</gene>
<dbReference type="Pfam" id="PF13419">
    <property type="entry name" value="HAD_2"/>
    <property type="match status" value="1"/>
</dbReference>
<accession>A0A1L3ENG8</accession>
<keyword evidence="6" id="KW-1185">Reference proteome</keyword>
<dbReference type="PANTHER" id="PTHR43434:SF23">
    <property type="entry name" value="PHOSPHOGLYCOLATE PHOSPHATASE"/>
    <property type="match status" value="1"/>
</dbReference>
<name>A0A1L3ENG8_9GAMM</name>
<dbReference type="Proteomes" id="UP000182987">
    <property type="component" value="Chromosome"/>
</dbReference>
<dbReference type="GO" id="GO:0046872">
    <property type="term" value="F:metal ion binding"/>
    <property type="evidence" value="ECO:0007669"/>
    <property type="project" value="UniProtKB-KW"/>
</dbReference>
<dbReference type="KEGG" id="lrz:BJI69_00745"/>
<dbReference type="Gene3D" id="3.40.50.1000">
    <property type="entry name" value="HAD superfamily/HAD-like"/>
    <property type="match status" value="1"/>
</dbReference>
<organism evidence="5 6">
    <name type="scientific">Luteibacter rhizovicinus DSM 16549</name>
    <dbReference type="NCBI Taxonomy" id="1440763"/>
    <lineage>
        <taxon>Bacteria</taxon>
        <taxon>Pseudomonadati</taxon>
        <taxon>Pseudomonadota</taxon>
        <taxon>Gammaproteobacteria</taxon>
        <taxon>Lysobacterales</taxon>
        <taxon>Rhodanobacteraceae</taxon>
        <taxon>Luteibacter</taxon>
    </lineage>
</organism>
<dbReference type="GO" id="GO:0005829">
    <property type="term" value="C:cytosol"/>
    <property type="evidence" value="ECO:0007669"/>
    <property type="project" value="TreeGrafter"/>
</dbReference>
<dbReference type="PRINTS" id="PR00413">
    <property type="entry name" value="HADHALOGNASE"/>
</dbReference>
<keyword evidence="1" id="KW-0479">Metal-binding</keyword>